<evidence type="ECO:0000256" key="2">
    <source>
        <dbReference type="ARBA" id="ARBA00006840"/>
    </source>
</evidence>
<keyword evidence="7" id="KW-1185">Reference proteome</keyword>
<dbReference type="InterPro" id="IPR018499">
    <property type="entry name" value="Tetraspanin/Peripherin"/>
</dbReference>
<evidence type="ECO:0000313" key="8">
    <source>
        <dbReference type="RefSeq" id="XP_006820014.1"/>
    </source>
</evidence>
<dbReference type="SUPFAM" id="SSF48652">
    <property type="entry name" value="Tetraspanin"/>
    <property type="match status" value="1"/>
</dbReference>
<comment type="similarity">
    <text evidence="2 6">Belongs to the tetraspanin (TM4SF) family.</text>
</comment>
<evidence type="ECO:0000256" key="3">
    <source>
        <dbReference type="ARBA" id="ARBA00022692"/>
    </source>
</evidence>
<reference evidence="8" key="1">
    <citation type="submission" date="2025-08" db="UniProtKB">
        <authorList>
            <consortium name="RefSeq"/>
        </authorList>
    </citation>
    <scope>IDENTIFICATION</scope>
    <source>
        <tissue evidence="8">Testes</tissue>
    </source>
</reference>
<dbReference type="Gene3D" id="1.10.1450.10">
    <property type="entry name" value="Tetraspanin"/>
    <property type="match status" value="1"/>
</dbReference>
<keyword evidence="3 6" id="KW-0812">Transmembrane</keyword>
<comment type="subcellular location">
    <subcellularLocation>
        <location evidence="1 6">Membrane</location>
        <topology evidence="1 6">Multi-pass membrane protein</topology>
    </subcellularLocation>
</comment>
<sequence>MASAHMFNLDSLSVSFGQKIGTFSNITSITNFVLDPAFIFIVVGGIIFVLGFCGCIGALRENVLLLRVYSVVLGIIFFAELAIGILGFVYKDWVKSQIEDGITNIIVNYREDPDLQDVIDGIQQSLKCCGGKDYHDWENNIYFNCSLESRGAKEACGVPYSCCIESETDAVVNTMCGYDVRKEDYPLPAADVIFTKGCVPAFSEWIETNLVIVGAIVIGIALLQICGICFAQNLVNDIEEQKAKWRYR</sequence>
<feature type="transmembrane region" description="Helical" evidence="6">
    <location>
        <begin position="37"/>
        <end position="59"/>
    </location>
</feature>
<dbReference type="GeneID" id="102802902"/>
<gene>
    <name evidence="8" type="primary">LOC102802902</name>
</gene>
<feature type="transmembrane region" description="Helical" evidence="6">
    <location>
        <begin position="210"/>
        <end position="235"/>
    </location>
</feature>
<keyword evidence="4 6" id="KW-1133">Transmembrane helix</keyword>
<feature type="transmembrane region" description="Helical" evidence="6">
    <location>
        <begin position="71"/>
        <end position="90"/>
    </location>
</feature>
<organism evidence="7 8">
    <name type="scientific">Saccoglossus kowalevskii</name>
    <name type="common">Acorn worm</name>
    <dbReference type="NCBI Taxonomy" id="10224"/>
    <lineage>
        <taxon>Eukaryota</taxon>
        <taxon>Metazoa</taxon>
        <taxon>Hemichordata</taxon>
        <taxon>Enteropneusta</taxon>
        <taxon>Harrimaniidae</taxon>
        <taxon>Saccoglossus</taxon>
    </lineage>
</organism>
<dbReference type="PRINTS" id="PR00259">
    <property type="entry name" value="TMFOUR"/>
</dbReference>
<dbReference type="Pfam" id="PF00335">
    <property type="entry name" value="Tetraspanin"/>
    <property type="match status" value="1"/>
</dbReference>
<comment type="caution">
    <text evidence="6">Lacks conserved residue(s) required for the propagation of feature annotation.</text>
</comment>
<keyword evidence="5 6" id="KW-0472">Membrane</keyword>
<evidence type="ECO:0000256" key="1">
    <source>
        <dbReference type="ARBA" id="ARBA00004141"/>
    </source>
</evidence>
<evidence type="ECO:0000313" key="7">
    <source>
        <dbReference type="Proteomes" id="UP000694865"/>
    </source>
</evidence>
<name>A0ABM0MJ23_SACKO</name>
<dbReference type="PIRSF" id="PIRSF002419">
    <property type="entry name" value="Tetraspanin"/>
    <property type="match status" value="1"/>
</dbReference>
<accession>A0ABM0MJ23</accession>
<evidence type="ECO:0000256" key="6">
    <source>
        <dbReference type="RuleBase" id="RU361218"/>
    </source>
</evidence>
<dbReference type="PANTHER" id="PTHR19282:SF431">
    <property type="entry name" value="TETRASPANIN 26A, ISOFORM B-RELATED"/>
    <property type="match status" value="1"/>
</dbReference>
<dbReference type="InterPro" id="IPR008952">
    <property type="entry name" value="Tetraspanin_EC2_sf"/>
</dbReference>
<evidence type="ECO:0000256" key="4">
    <source>
        <dbReference type="ARBA" id="ARBA00022989"/>
    </source>
</evidence>
<dbReference type="InterPro" id="IPR000301">
    <property type="entry name" value="Tetraspanin_animals"/>
</dbReference>
<dbReference type="RefSeq" id="XP_006820014.1">
    <property type="nucleotide sequence ID" value="XM_006819951.1"/>
</dbReference>
<evidence type="ECO:0000256" key="5">
    <source>
        <dbReference type="ARBA" id="ARBA00023136"/>
    </source>
</evidence>
<dbReference type="Proteomes" id="UP000694865">
    <property type="component" value="Unplaced"/>
</dbReference>
<dbReference type="PANTHER" id="PTHR19282">
    <property type="entry name" value="TETRASPANIN"/>
    <property type="match status" value="1"/>
</dbReference>
<protein>
    <recommendedName>
        <fullName evidence="6">Tetraspanin</fullName>
    </recommendedName>
</protein>
<proteinExistence type="inferred from homology"/>